<dbReference type="Proteomes" id="UP000593565">
    <property type="component" value="Unassembled WGS sequence"/>
</dbReference>
<dbReference type="AlphaFoldDB" id="A0A7J6B7E9"/>
<evidence type="ECO:0000313" key="1">
    <source>
        <dbReference type="EMBL" id="KAF4091023.1"/>
    </source>
</evidence>
<name>A0A7J6B7E9_AMEME</name>
<accession>A0A7J6B7E9</accession>
<gene>
    <name evidence="1" type="ORF">AMELA_G00032340</name>
</gene>
<keyword evidence="2" id="KW-1185">Reference proteome</keyword>
<feature type="non-terminal residue" evidence="1">
    <location>
        <position position="101"/>
    </location>
</feature>
<evidence type="ECO:0000313" key="2">
    <source>
        <dbReference type="Proteomes" id="UP000593565"/>
    </source>
</evidence>
<sequence>MASVLHLSQFNVRGFAMQSWRVGVECGDLPGGGERGMGPPFPPSHESFGASLIYRLLRLCKWPWKRGAMFNKADNSNNRDCSAELPPFSWADLELKGRAGH</sequence>
<dbReference type="EMBL" id="JAAGNN010000003">
    <property type="protein sequence ID" value="KAF4091023.1"/>
    <property type="molecule type" value="Genomic_DNA"/>
</dbReference>
<proteinExistence type="predicted"/>
<organism evidence="1 2">
    <name type="scientific">Ameiurus melas</name>
    <name type="common">Black bullhead</name>
    <name type="synonym">Silurus melas</name>
    <dbReference type="NCBI Taxonomy" id="219545"/>
    <lineage>
        <taxon>Eukaryota</taxon>
        <taxon>Metazoa</taxon>
        <taxon>Chordata</taxon>
        <taxon>Craniata</taxon>
        <taxon>Vertebrata</taxon>
        <taxon>Euteleostomi</taxon>
        <taxon>Actinopterygii</taxon>
        <taxon>Neopterygii</taxon>
        <taxon>Teleostei</taxon>
        <taxon>Ostariophysi</taxon>
        <taxon>Siluriformes</taxon>
        <taxon>Ictaluridae</taxon>
        <taxon>Ameiurus</taxon>
    </lineage>
</organism>
<protein>
    <submittedName>
        <fullName evidence="1">Uncharacterized protein</fullName>
    </submittedName>
</protein>
<comment type="caution">
    <text evidence="1">The sequence shown here is derived from an EMBL/GenBank/DDBJ whole genome shotgun (WGS) entry which is preliminary data.</text>
</comment>
<reference evidence="1 2" key="1">
    <citation type="submission" date="2020-02" db="EMBL/GenBank/DDBJ databases">
        <title>A chromosome-scale genome assembly of the black bullhead catfish (Ameiurus melas).</title>
        <authorList>
            <person name="Wen M."/>
            <person name="Zham M."/>
            <person name="Cabau C."/>
            <person name="Klopp C."/>
            <person name="Donnadieu C."/>
            <person name="Roques C."/>
            <person name="Bouchez O."/>
            <person name="Lampietro C."/>
            <person name="Jouanno E."/>
            <person name="Herpin A."/>
            <person name="Louis A."/>
            <person name="Berthelot C."/>
            <person name="Parey E."/>
            <person name="Roest-Crollius H."/>
            <person name="Braasch I."/>
            <person name="Postlethwait J."/>
            <person name="Robinson-Rechavi M."/>
            <person name="Echchiki A."/>
            <person name="Begum T."/>
            <person name="Montfort J."/>
            <person name="Schartl M."/>
            <person name="Bobe J."/>
            <person name="Guiguen Y."/>
        </authorList>
    </citation>
    <scope>NUCLEOTIDE SEQUENCE [LARGE SCALE GENOMIC DNA]</scope>
    <source>
        <strain evidence="1">M_S1</strain>
        <tissue evidence="1">Blood</tissue>
    </source>
</reference>